<dbReference type="SUPFAM" id="SSF53092">
    <property type="entry name" value="Creatinase/prolidase N-terminal domain"/>
    <property type="match status" value="1"/>
</dbReference>
<dbReference type="PANTHER" id="PTHR46112">
    <property type="entry name" value="AMINOPEPTIDASE"/>
    <property type="match status" value="1"/>
</dbReference>
<dbReference type="Pfam" id="PF01321">
    <property type="entry name" value="Creatinase_N"/>
    <property type="match status" value="1"/>
</dbReference>
<keyword evidence="3" id="KW-0645">Protease</keyword>
<dbReference type="RefSeq" id="WP_113034373.1">
    <property type="nucleotide sequence ID" value="NZ_QMFB01000020.1"/>
</dbReference>
<dbReference type="Pfam" id="PF00557">
    <property type="entry name" value="Peptidase_M24"/>
    <property type="match status" value="1"/>
</dbReference>
<feature type="domain" description="Creatinase N-terminal" evidence="2">
    <location>
        <begin position="7"/>
        <end position="136"/>
    </location>
</feature>
<dbReference type="OrthoDB" id="9806388at2"/>
<keyword evidence="4" id="KW-1185">Reference proteome</keyword>
<gene>
    <name evidence="3" type="ORF">DQG23_28160</name>
</gene>
<protein>
    <submittedName>
        <fullName evidence="3">Aminopeptidase P family protein</fullName>
    </submittedName>
</protein>
<proteinExistence type="predicted"/>
<dbReference type="Gene3D" id="3.90.230.10">
    <property type="entry name" value="Creatinase/methionine aminopeptidase superfamily"/>
    <property type="match status" value="1"/>
</dbReference>
<dbReference type="EMBL" id="QMFB01000020">
    <property type="protein sequence ID" value="RAV16713.1"/>
    <property type="molecule type" value="Genomic_DNA"/>
</dbReference>
<dbReference type="GO" id="GO:0008235">
    <property type="term" value="F:metalloexopeptidase activity"/>
    <property type="evidence" value="ECO:0007669"/>
    <property type="project" value="UniProtKB-ARBA"/>
</dbReference>
<dbReference type="PRINTS" id="PR00599">
    <property type="entry name" value="MAPEPTIDASE"/>
</dbReference>
<dbReference type="SUPFAM" id="SSF55920">
    <property type="entry name" value="Creatinase/aminopeptidase"/>
    <property type="match status" value="1"/>
</dbReference>
<name>A0A329MDJ4_9BACL</name>
<evidence type="ECO:0000259" key="2">
    <source>
        <dbReference type="Pfam" id="PF01321"/>
    </source>
</evidence>
<organism evidence="3 4">
    <name type="scientific">Paenibacillus contaminans</name>
    <dbReference type="NCBI Taxonomy" id="450362"/>
    <lineage>
        <taxon>Bacteria</taxon>
        <taxon>Bacillati</taxon>
        <taxon>Bacillota</taxon>
        <taxon>Bacilli</taxon>
        <taxon>Bacillales</taxon>
        <taxon>Paenibacillaceae</taxon>
        <taxon>Paenibacillus</taxon>
    </lineage>
</organism>
<sequence>MVNYLSRLQKLQEKMQRKQIDGFVVTQNVDIYYFTGTMQTGYLFIPAEGEAVFYVRRSIVRAQEESAVLVEELGSMRSFGERLKKQSPQLFEDGRSPILATEYDVLPVQVFERLRTAVPNANWTDGSLLVRETRMIKSPAEIAKIKEAAHVIDIAYEKAVNHVKEGMHEFELMSMIELTIRLNGHAGLMRMRGYNQELITGMVGSGAAAAMPTYFDGPAGGQGLSAAAPQSSSRKKIGQNEPVLVDIGCNIDGYVIDQTRTLVIGELSEELTRAYVVSERILRETEALLKPGTICEELYANALRIAREEGLADHFMGYGADQVKFLGHGIGLEIDELPVLAKGFTYPLEPGMVIAIEPKFTFPGVGVVGIEDSYAITESGFEKLTVSRDGITIVKP</sequence>
<accession>A0A329MDJ4</accession>
<dbReference type="InterPro" id="IPR050659">
    <property type="entry name" value="Peptidase_M24B"/>
</dbReference>
<dbReference type="Gene3D" id="3.40.350.10">
    <property type="entry name" value="Creatinase/prolidase N-terminal domain"/>
    <property type="match status" value="1"/>
</dbReference>
<reference evidence="3 4" key="1">
    <citation type="journal article" date="2009" name="Int. J. Syst. Evol. Microbiol.">
        <title>Paenibacillus contaminans sp. nov., isolated from a contaminated laboratory plate.</title>
        <authorList>
            <person name="Chou J.H."/>
            <person name="Lee J.H."/>
            <person name="Lin M.C."/>
            <person name="Chang P.S."/>
            <person name="Arun A.B."/>
            <person name="Young C.C."/>
            <person name="Chen W.M."/>
        </authorList>
    </citation>
    <scope>NUCLEOTIDE SEQUENCE [LARGE SCALE GENOMIC DNA]</scope>
    <source>
        <strain evidence="3 4">CKOBP-6</strain>
    </source>
</reference>
<feature type="domain" description="Peptidase M24" evidence="1">
    <location>
        <begin position="144"/>
        <end position="378"/>
    </location>
</feature>
<comment type="caution">
    <text evidence="3">The sequence shown here is derived from an EMBL/GenBank/DDBJ whole genome shotgun (WGS) entry which is preliminary data.</text>
</comment>
<keyword evidence="3" id="KW-0378">Hydrolase</keyword>
<dbReference type="InterPro" id="IPR000587">
    <property type="entry name" value="Creatinase_N"/>
</dbReference>
<keyword evidence="3" id="KW-0031">Aminopeptidase</keyword>
<dbReference type="InterPro" id="IPR001714">
    <property type="entry name" value="Pept_M24_MAP"/>
</dbReference>
<dbReference type="InterPro" id="IPR029149">
    <property type="entry name" value="Creatin/AminoP/Spt16_N"/>
</dbReference>
<dbReference type="Proteomes" id="UP000250369">
    <property type="component" value="Unassembled WGS sequence"/>
</dbReference>
<evidence type="ECO:0000313" key="4">
    <source>
        <dbReference type="Proteomes" id="UP000250369"/>
    </source>
</evidence>
<evidence type="ECO:0000259" key="1">
    <source>
        <dbReference type="Pfam" id="PF00557"/>
    </source>
</evidence>
<evidence type="ECO:0000313" key="3">
    <source>
        <dbReference type="EMBL" id="RAV16713.1"/>
    </source>
</evidence>
<dbReference type="PANTHER" id="PTHR46112:SF2">
    <property type="entry name" value="XAA-PRO AMINOPEPTIDASE P-RELATED"/>
    <property type="match status" value="1"/>
</dbReference>
<dbReference type="InterPro" id="IPR036005">
    <property type="entry name" value="Creatinase/aminopeptidase-like"/>
</dbReference>
<dbReference type="GO" id="GO:0004177">
    <property type="term" value="F:aminopeptidase activity"/>
    <property type="evidence" value="ECO:0007669"/>
    <property type="project" value="UniProtKB-KW"/>
</dbReference>
<dbReference type="AlphaFoldDB" id="A0A329MDJ4"/>
<dbReference type="InterPro" id="IPR000994">
    <property type="entry name" value="Pept_M24"/>
</dbReference>